<reference evidence="5 6" key="1">
    <citation type="submission" date="2023-09" db="EMBL/GenBank/DDBJ databases">
        <authorList>
            <person name="Wang M."/>
        </authorList>
    </citation>
    <scope>NUCLEOTIDE SEQUENCE [LARGE SCALE GENOMIC DNA]</scope>
    <source>
        <strain evidence="5">GT-2023</strain>
        <tissue evidence="5">Liver</tissue>
    </source>
</reference>
<gene>
    <name evidence="5" type="ORF">QQF64_003659</name>
</gene>
<organism evidence="5 6">
    <name type="scientific">Cirrhinus molitorella</name>
    <name type="common">mud carp</name>
    <dbReference type="NCBI Taxonomy" id="172907"/>
    <lineage>
        <taxon>Eukaryota</taxon>
        <taxon>Metazoa</taxon>
        <taxon>Chordata</taxon>
        <taxon>Craniata</taxon>
        <taxon>Vertebrata</taxon>
        <taxon>Euteleostomi</taxon>
        <taxon>Actinopterygii</taxon>
        <taxon>Neopterygii</taxon>
        <taxon>Teleostei</taxon>
        <taxon>Ostariophysi</taxon>
        <taxon>Cypriniformes</taxon>
        <taxon>Cyprinidae</taxon>
        <taxon>Labeoninae</taxon>
        <taxon>Labeonini</taxon>
        <taxon>Cirrhinus</taxon>
    </lineage>
</organism>
<dbReference type="PROSITE" id="PS50102">
    <property type="entry name" value="RRM"/>
    <property type="match status" value="2"/>
</dbReference>
<keyword evidence="3" id="KW-0812">Transmembrane</keyword>
<keyword evidence="3" id="KW-1133">Transmembrane helix</keyword>
<comment type="caution">
    <text evidence="5">The sequence shown here is derived from an EMBL/GenBank/DDBJ whole genome shotgun (WGS) entry which is preliminary data.</text>
</comment>
<dbReference type="EMBL" id="JAYMGO010000011">
    <property type="protein sequence ID" value="KAL1265632.1"/>
    <property type="molecule type" value="Genomic_DNA"/>
</dbReference>
<keyword evidence="1 2" id="KW-0694">RNA-binding</keyword>
<dbReference type="InterPro" id="IPR012677">
    <property type="entry name" value="Nucleotide-bd_a/b_plait_sf"/>
</dbReference>
<evidence type="ECO:0000256" key="1">
    <source>
        <dbReference type="ARBA" id="ARBA00022884"/>
    </source>
</evidence>
<feature type="transmembrane region" description="Helical" evidence="3">
    <location>
        <begin position="126"/>
        <end position="149"/>
    </location>
</feature>
<dbReference type="PANTHER" id="PTHR48025">
    <property type="entry name" value="OS02G0815200 PROTEIN"/>
    <property type="match status" value="1"/>
</dbReference>
<name>A0ABR3MLY2_9TELE</name>
<evidence type="ECO:0000259" key="4">
    <source>
        <dbReference type="PROSITE" id="PS50102"/>
    </source>
</evidence>
<sequence>MTLLFYDTFSCFGEVLSSRVVCDSNGEPKGYGFVHYATLEAAELAIKKLDGMLLNDHLVSISHHKPYKEWQVDQNANSKSCRKKDYSLYVSNLPYNLDSDELCSLFSVFGNVTSAKVMMNNRRSRGYGFVSYSSINNAIIAVSLMNGYIVGNRPLKVALSHNA</sequence>
<dbReference type="Gene3D" id="3.30.70.330">
    <property type="match status" value="2"/>
</dbReference>
<dbReference type="Proteomes" id="UP001558613">
    <property type="component" value="Unassembled WGS sequence"/>
</dbReference>
<dbReference type="Pfam" id="PF00076">
    <property type="entry name" value="RRM_1"/>
    <property type="match status" value="2"/>
</dbReference>
<evidence type="ECO:0000256" key="2">
    <source>
        <dbReference type="PROSITE-ProRule" id="PRU00176"/>
    </source>
</evidence>
<evidence type="ECO:0000313" key="6">
    <source>
        <dbReference type="Proteomes" id="UP001558613"/>
    </source>
</evidence>
<dbReference type="InterPro" id="IPR000504">
    <property type="entry name" value="RRM_dom"/>
</dbReference>
<protein>
    <recommendedName>
        <fullName evidence="4">RRM domain-containing protein</fullName>
    </recommendedName>
</protein>
<accession>A0ABR3MLY2</accession>
<evidence type="ECO:0000256" key="3">
    <source>
        <dbReference type="SAM" id="Phobius"/>
    </source>
</evidence>
<dbReference type="SUPFAM" id="SSF54928">
    <property type="entry name" value="RNA-binding domain, RBD"/>
    <property type="match status" value="2"/>
</dbReference>
<dbReference type="InterPro" id="IPR035979">
    <property type="entry name" value="RBD_domain_sf"/>
</dbReference>
<feature type="domain" description="RRM" evidence="4">
    <location>
        <begin position="1"/>
        <end position="66"/>
    </location>
</feature>
<dbReference type="SMART" id="SM00360">
    <property type="entry name" value="RRM"/>
    <property type="match status" value="2"/>
</dbReference>
<dbReference type="InterPro" id="IPR050502">
    <property type="entry name" value="Euk_RNA-bind_prot"/>
</dbReference>
<feature type="domain" description="RRM" evidence="4">
    <location>
        <begin position="86"/>
        <end position="162"/>
    </location>
</feature>
<keyword evidence="6" id="KW-1185">Reference proteome</keyword>
<keyword evidence="3" id="KW-0472">Membrane</keyword>
<dbReference type="PANTHER" id="PTHR48025:SF1">
    <property type="entry name" value="RRM DOMAIN-CONTAINING PROTEIN"/>
    <property type="match status" value="1"/>
</dbReference>
<evidence type="ECO:0000313" key="5">
    <source>
        <dbReference type="EMBL" id="KAL1265632.1"/>
    </source>
</evidence>
<proteinExistence type="predicted"/>